<dbReference type="Gene3D" id="3.40.1190.20">
    <property type="match status" value="1"/>
</dbReference>
<keyword evidence="3" id="KW-0238">DNA-binding</keyword>
<accession>A0A150LM25</accession>
<dbReference type="AlphaFoldDB" id="A0A150LM25"/>
<dbReference type="Proteomes" id="UP000075683">
    <property type="component" value="Unassembled WGS sequence"/>
</dbReference>
<protein>
    <submittedName>
        <fullName evidence="5">Pseudouridine kinase</fullName>
        <ecNumber evidence="5">2.7.1.83</ecNumber>
    </submittedName>
</protein>
<evidence type="ECO:0000256" key="3">
    <source>
        <dbReference type="ARBA" id="ARBA00023125"/>
    </source>
</evidence>
<evidence type="ECO:0000313" key="5">
    <source>
        <dbReference type="EMBL" id="KYD13260.1"/>
    </source>
</evidence>
<name>A0A150LM25_9BACI</name>
<proteinExistence type="predicted"/>
<dbReference type="Pfam" id="PF13412">
    <property type="entry name" value="HTH_24"/>
    <property type="match status" value="1"/>
</dbReference>
<dbReference type="SUPFAM" id="SSF53613">
    <property type="entry name" value="Ribokinase-like"/>
    <property type="match status" value="1"/>
</dbReference>
<dbReference type="GO" id="GO:0004730">
    <property type="term" value="F:pseudouridylate synthase activity"/>
    <property type="evidence" value="ECO:0007669"/>
    <property type="project" value="TreeGrafter"/>
</dbReference>
<dbReference type="OrthoDB" id="9806249at2"/>
<dbReference type="PANTHER" id="PTHR42909">
    <property type="entry name" value="ZGC:136858"/>
    <property type="match status" value="1"/>
</dbReference>
<dbReference type="InterPro" id="IPR029056">
    <property type="entry name" value="Ribokinase-like"/>
</dbReference>
<dbReference type="GO" id="GO:0003677">
    <property type="term" value="F:DNA binding"/>
    <property type="evidence" value="ECO:0007669"/>
    <property type="project" value="UniProtKB-KW"/>
</dbReference>
<feature type="domain" description="Carbohydrate kinase PfkB" evidence="4">
    <location>
        <begin position="97"/>
        <end position="385"/>
    </location>
</feature>
<dbReference type="GO" id="GO:0050225">
    <property type="term" value="F:pseudouridine kinase activity"/>
    <property type="evidence" value="ECO:0007669"/>
    <property type="project" value="UniProtKB-EC"/>
</dbReference>
<reference evidence="5 6" key="1">
    <citation type="submission" date="2016-01" db="EMBL/GenBank/DDBJ databases">
        <title>Draft Genome Sequences of Seven Thermophilic Sporeformers Isolated from Foods.</title>
        <authorList>
            <person name="Berendsen E.M."/>
            <person name="Wells-Bennik M.H."/>
            <person name="Krawcyk A.O."/>
            <person name="De Jong A."/>
            <person name="Holsappel S."/>
            <person name="Eijlander R.T."/>
            <person name="Kuipers O.P."/>
        </authorList>
    </citation>
    <scope>NUCLEOTIDE SEQUENCE [LARGE SCALE GENOMIC DNA]</scope>
    <source>
        <strain evidence="5 6">B4135</strain>
    </source>
</reference>
<dbReference type="STRING" id="301148.B4135_2923"/>
<dbReference type="PATRIC" id="fig|301148.3.peg.513"/>
<organism evidence="5 6">
    <name type="scientific">Caldibacillus debilis</name>
    <dbReference type="NCBI Taxonomy" id="301148"/>
    <lineage>
        <taxon>Bacteria</taxon>
        <taxon>Bacillati</taxon>
        <taxon>Bacillota</taxon>
        <taxon>Bacilli</taxon>
        <taxon>Bacillales</taxon>
        <taxon>Bacillaceae</taxon>
        <taxon>Caldibacillus</taxon>
    </lineage>
</organism>
<dbReference type="PROSITE" id="PS00583">
    <property type="entry name" value="PFKB_KINASES_1"/>
    <property type="match status" value="1"/>
</dbReference>
<dbReference type="InterPro" id="IPR011991">
    <property type="entry name" value="ArsR-like_HTH"/>
</dbReference>
<dbReference type="EMBL" id="LQYT01000082">
    <property type="protein sequence ID" value="KYD13260.1"/>
    <property type="molecule type" value="Genomic_DNA"/>
</dbReference>
<dbReference type="CDD" id="cd00090">
    <property type="entry name" value="HTH_ARSR"/>
    <property type="match status" value="1"/>
</dbReference>
<dbReference type="PANTHER" id="PTHR42909:SF4">
    <property type="entry name" value="CARBOHYDRATE KINASE, PFKB FAMILY"/>
    <property type="match status" value="1"/>
</dbReference>
<dbReference type="GO" id="GO:0005737">
    <property type="term" value="C:cytoplasm"/>
    <property type="evidence" value="ECO:0007669"/>
    <property type="project" value="TreeGrafter"/>
</dbReference>
<sequence length="413" mass="45063">MRKAAGSKELSRLLPSGEFSWYNLNKCLFNKQKFGERLMANEKEKQILALIKKNPFISQNEIARELKLSRSAVANYISSLMRKGEIVGRAYILPRERKITCIGGANIDQKMYLSGNIKWRTSNPVRTEKSLGGVARNIAENLGRLGAAVSLVTVLGNDEAGKWLQESTGAWADLSPAMNISGANTGHYTAIIDGSGEMIVALADMGIYDRVAAGQLAERWNHIGSSSFVLLDTNFPKDVIQYVITRCREEKIPLAVATVSVPKAEKLPEDLSGIKLLIVNRDEAEAVAKTEFSEKNPLPLADVLFRRGLENLVVTAGEKGVFYFDRSGFCGHLPAPEAEVRDVTGAGDALAAGVIYGLNEGKDLTSACQIGLACSYLTVQSEKTVAEELNGELLAETVRNLWNDTESNMEGDF</sequence>
<dbReference type="InterPro" id="IPR036388">
    <property type="entry name" value="WH-like_DNA-bd_sf"/>
</dbReference>
<evidence type="ECO:0000259" key="4">
    <source>
        <dbReference type="Pfam" id="PF00294"/>
    </source>
</evidence>
<keyword evidence="2 5" id="KW-0418">Kinase</keyword>
<dbReference type="InterPro" id="IPR036390">
    <property type="entry name" value="WH_DNA-bd_sf"/>
</dbReference>
<gene>
    <name evidence="5" type="ORF">B4135_2923</name>
</gene>
<keyword evidence="1 5" id="KW-0808">Transferase</keyword>
<evidence type="ECO:0000256" key="1">
    <source>
        <dbReference type="ARBA" id="ARBA00022679"/>
    </source>
</evidence>
<dbReference type="GO" id="GO:0016798">
    <property type="term" value="F:hydrolase activity, acting on glycosyl bonds"/>
    <property type="evidence" value="ECO:0007669"/>
    <property type="project" value="TreeGrafter"/>
</dbReference>
<evidence type="ECO:0000256" key="2">
    <source>
        <dbReference type="ARBA" id="ARBA00022777"/>
    </source>
</evidence>
<dbReference type="PROSITE" id="PS00584">
    <property type="entry name" value="PFKB_KINASES_2"/>
    <property type="match status" value="1"/>
</dbReference>
<dbReference type="CDD" id="cd01941">
    <property type="entry name" value="YeiC_kinase_like"/>
    <property type="match status" value="1"/>
</dbReference>
<dbReference type="InterPro" id="IPR002173">
    <property type="entry name" value="Carboh/pur_kinase_PfkB_CS"/>
</dbReference>
<dbReference type="Pfam" id="PF00294">
    <property type="entry name" value="PfkB"/>
    <property type="match status" value="1"/>
</dbReference>
<dbReference type="InterPro" id="IPR011611">
    <property type="entry name" value="PfkB_dom"/>
</dbReference>
<dbReference type="Gene3D" id="1.10.10.10">
    <property type="entry name" value="Winged helix-like DNA-binding domain superfamily/Winged helix DNA-binding domain"/>
    <property type="match status" value="1"/>
</dbReference>
<dbReference type="SUPFAM" id="SSF46785">
    <property type="entry name" value="Winged helix' DNA-binding domain"/>
    <property type="match status" value="1"/>
</dbReference>
<evidence type="ECO:0000313" key="6">
    <source>
        <dbReference type="Proteomes" id="UP000075683"/>
    </source>
</evidence>
<comment type="caution">
    <text evidence="5">The sequence shown here is derived from an EMBL/GenBank/DDBJ whole genome shotgun (WGS) entry which is preliminary data.</text>
</comment>
<dbReference type="EC" id="2.7.1.83" evidence="5"/>